<dbReference type="InterPro" id="IPR050680">
    <property type="entry name" value="YpeA/RimI_acetyltransf"/>
</dbReference>
<gene>
    <name evidence="4" type="ORF">MB27_06390</name>
</gene>
<sequence>MAEVTVRPMTEEEFEGWQHTTAVDFANALVDARGWDFGEAYATTRQGNAELLPYGLDTPGMFLLVGLADGGVPIGRLWIGLEHPRGVPNCAFLYDIEVDAAHRGQGLGRELLAAGEAVAAGHGARAIELNVFGSNATAISLYQRSGYRVSTQQMIKDLG</sequence>
<comment type="caution">
    <text evidence="4">The sequence shown here is derived from an EMBL/GenBank/DDBJ whole genome shotgun (WGS) entry which is preliminary data.</text>
</comment>
<dbReference type="AlphaFoldDB" id="A0A0A6URP5"/>
<dbReference type="PANTHER" id="PTHR43420:SF12">
    <property type="entry name" value="N-ACETYLTRANSFERASE DOMAIN-CONTAINING PROTEIN"/>
    <property type="match status" value="1"/>
</dbReference>
<evidence type="ECO:0000313" key="5">
    <source>
        <dbReference type="Proteomes" id="UP000054537"/>
    </source>
</evidence>
<dbReference type="SUPFAM" id="SSF55729">
    <property type="entry name" value="Acyl-CoA N-acyltransferases (Nat)"/>
    <property type="match status" value="1"/>
</dbReference>
<evidence type="ECO:0000256" key="2">
    <source>
        <dbReference type="ARBA" id="ARBA00023315"/>
    </source>
</evidence>
<keyword evidence="5" id="KW-1185">Reference proteome</keyword>
<dbReference type="PROSITE" id="PS51186">
    <property type="entry name" value="GNAT"/>
    <property type="match status" value="1"/>
</dbReference>
<protein>
    <submittedName>
        <fullName evidence="4">GCN5 family acetyltransferase</fullName>
    </submittedName>
</protein>
<feature type="domain" description="N-acetyltransferase" evidence="3">
    <location>
        <begin position="4"/>
        <end position="159"/>
    </location>
</feature>
<dbReference type="OrthoDB" id="3381976at2"/>
<keyword evidence="1 4" id="KW-0808">Transferase</keyword>
<dbReference type="CDD" id="cd04301">
    <property type="entry name" value="NAT_SF"/>
    <property type="match status" value="1"/>
</dbReference>
<dbReference type="EMBL" id="JRTT01000006">
    <property type="protein sequence ID" value="KHD78111.1"/>
    <property type="molecule type" value="Genomic_DNA"/>
</dbReference>
<name>A0A0A6URP5_ACTUT</name>
<dbReference type="InterPro" id="IPR016181">
    <property type="entry name" value="Acyl_CoA_acyltransferase"/>
</dbReference>
<dbReference type="Pfam" id="PF00583">
    <property type="entry name" value="Acetyltransf_1"/>
    <property type="match status" value="1"/>
</dbReference>
<dbReference type="Gene3D" id="3.40.630.30">
    <property type="match status" value="1"/>
</dbReference>
<keyword evidence="2" id="KW-0012">Acyltransferase</keyword>
<evidence type="ECO:0000259" key="3">
    <source>
        <dbReference type="PROSITE" id="PS51186"/>
    </source>
</evidence>
<evidence type="ECO:0000256" key="1">
    <source>
        <dbReference type="ARBA" id="ARBA00022679"/>
    </source>
</evidence>
<dbReference type="GO" id="GO:0016747">
    <property type="term" value="F:acyltransferase activity, transferring groups other than amino-acyl groups"/>
    <property type="evidence" value="ECO:0007669"/>
    <property type="project" value="InterPro"/>
</dbReference>
<dbReference type="eggNOG" id="COG0456">
    <property type="taxonomic scope" value="Bacteria"/>
</dbReference>
<dbReference type="STRING" id="1869.MB27_06390"/>
<dbReference type="InterPro" id="IPR000182">
    <property type="entry name" value="GNAT_dom"/>
</dbReference>
<reference evidence="4 5" key="1">
    <citation type="submission" date="2014-10" db="EMBL/GenBank/DDBJ databases">
        <title>Draft genome sequence of Actinoplanes utahensis NRRL 12052.</title>
        <authorList>
            <person name="Velasco-Bucheli B."/>
            <person name="del Cerro C."/>
            <person name="Hormigo D."/>
            <person name="Garcia J.L."/>
            <person name="Acebal C."/>
            <person name="Arroyo M."/>
            <person name="de la Mata I."/>
        </authorList>
    </citation>
    <scope>NUCLEOTIDE SEQUENCE [LARGE SCALE GENOMIC DNA]</scope>
    <source>
        <strain evidence="4 5">NRRL 12052</strain>
    </source>
</reference>
<accession>A0A0A6URP5</accession>
<evidence type="ECO:0000313" key="4">
    <source>
        <dbReference type="EMBL" id="KHD78111.1"/>
    </source>
</evidence>
<organism evidence="4 5">
    <name type="scientific">Actinoplanes utahensis</name>
    <dbReference type="NCBI Taxonomy" id="1869"/>
    <lineage>
        <taxon>Bacteria</taxon>
        <taxon>Bacillati</taxon>
        <taxon>Actinomycetota</taxon>
        <taxon>Actinomycetes</taxon>
        <taxon>Micromonosporales</taxon>
        <taxon>Micromonosporaceae</taxon>
        <taxon>Actinoplanes</taxon>
    </lineage>
</organism>
<proteinExistence type="predicted"/>
<dbReference type="Proteomes" id="UP000054537">
    <property type="component" value="Unassembled WGS sequence"/>
</dbReference>
<dbReference type="PANTHER" id="PTHR43420">
    <property type="entry name" value="ACETYLTRANSFERASE"/>
    <property type="match status" value="1"/>
</dbReference>